<dbReference type="RefSeq" id="WP_099186033.1">
    <property type="nucleotide sequence ID" value="NZ_BATN01000079.1"/>
</dbReference>
<dbReference type="Pfam" id="PF00903">
    <property type="entry name" value="Glyoxalase"/>
    <property type="match status" value="1"/>
</dbReference>
<dbReference type="InterPro" id="IPR037523">
    <property type="entry name" value="VOC_core"/>
</dbReference>
<gene>
    <name evidence="2" type="ORF">H5V43_09700</name>
</gene>
<dbReference type="Gene3D" id="3.10.180.10">
    <property type="entry name" value="2,3-Dihydroxybiphenyl 1,2-Dioxygenase, domain 1"/>
    <property type="match status" value="1"/>
</dbReference>
<accession>A0A7M2GDZ3</accession>
<evidence type="ECO:0000259" key="1">
    <source>
        <dbReference type="PROSITE" id="PS51819"/>
    </source>
</evidence>
<dbReference type="InterPro" id="IPR004360">
    <property type="entry name" value="Glyas_Fos-R_dOase_dom"/>
</dbReference>
<protein>
    <submittedName>
        <fullName evidence="2">VOC family protein</fullName>
    </submittedName>
</protein>
<proteinExistence type="predicted"/>
<evidence type="ECO:0000313" key="2">
    <source>
        <dbReference type="EMBL" id="QOT70437.1"/>
    </source>
</evidence>
<dbReference type="AlphaFoldDB" id="A0A7M2GDZ3"/>
<dbReference type="EMBL" id="CP060035">
    <property type="protein sequence ID" value="QOT70437.1"/>
    <property type="molecule type" value="Genomic_DNA"/>
</dbReference>
<reference evidence="3" key="1">
    <citation type="submission" date="2020-08" db="EMBL/GenBank/DDBJ databases">
        <title>Complete genome sequence of Sphingobium barthaii strain KK22, a high-molecular-weight polycyclic aromatic hydrocarbon-degrading soil bacterium.</title>
        <authorList>
            <person name="Mori J.F."/>
            <person name="Kanaly R.A."/>
        </authorList>
    </citation>
    <scope>NUCLEOTIDE SEQUENCE [LARGE SCALE GENOMIC DNA]</scope>
    <source>
        <strain evidence="3">KK22</strain>
    </source>
</reference>
<sequence>MSMPAIAAAIEDIKHQPVVSPTHFAHVVFRTSQIKAMSDWYKTALNAHAAFETEMLVFLTYDEEHHRVAILNVEGLAEQPDGVVGLQHIAYSYKSLHELLGNYVRLREKGIVPKWSVNHGPTTSLYYSDPDGNQVEFQVDNYDSLEEATAFFYSEAFAVNPIGVPFDPDALYERLLAGEDERQLKLRPPSGPAGPEIIGIR</sequence>
<dbReference type="Proteomes" id="UP000593663">
    <property type="component" value="Chromosome 1"/>
</dbReference>
<dbReference type="InterPro" id="IPR029068">
    <property type="entry name" value="Glyas_Bleomycin-R_OHBP_Dase"/>
</dbReference>
<evidence type="ECO:0000313" key="3">
    <source>
        <dbReference type="Proteomes" id="UP000593663"/>
    </source>
</evidence>
<organism evidence="2 3">
    <name type="scientific">Sphingobium fuliginis (strain ATCC 27551)</name>
    <dbReference type="NCBI Taxonomy" id="336203"/>
    <lineage>
        <taxon>Bacteria</taxon>
        <taxon>Pseudomonadati</taxon>
        <taxon>Pseudomonadota</taxon>
        <taxon>Alphaproteobacteria</taxon>
        <taxon>Sphingomonadales</taxon>
        <taxon>Sphingomonadaceae</taxon>
        <taxon>Sphingobium</taxon>
    </lineage>
</organism>
<dbReference type="PROSITE" id="PS51819">
    <property type="entry name" value="VOC"/>
    <property type="match status" value="1"/>
</dbReference>
<dbReference type="KEGG" id="sbar:H5V43_09700"/>
<name>A0A7M2GDZ3_SPHSA</name>
<feature type="domain" description="VOC" evidence="1">
    <location>
        <begin position="23"/>
        <end position="140"/>
    </location>
</feature>
<dbReference type="SUPFAM" id="SSF54593">
    <property type="entry name" value="Glyoxalase/Bleomycin resistance protein/Dihydroxybiphenyl dioxygenase"/>
    <property type="match status" value="1"/>
</dbReference>